<dbReference type="AlphaFoldDB" id="A0A1V4DFH2"/>
<keyword evidence="1" id="KW-0812">Transmembrane</keyword>
<feature type="transmembrane region" description="Helical" evidence="1">
    <location>
        <begin position="105"/>
        <end position="129"/>
    </location>
</feature>
<feature type="transmembrane region" description="Helical" evidence="1">
    <location>
        <begin position="165"/>
        <end position="184"/>
    </location>
</feature>
<keyword evidence="4" id="KW-1185">Reference proteome</keyword>
<keyword evidence="1" id="KW-1133">Transmembrane helix</keyword>
<evidence type="ECO:0000256" key="1">
    <source>
        <dbReference type="SAM" id="Phobius"/>
    </source>
</evidence>
<evidence type="ECO:0000259" key="2">
    <source>
        <dbReference type="Pfam" id="PF13349"/>
    </source>
</evidence>
<dbReference type="Pfam" id="PF13349">
    <property type="entry name" value="DUF4097"/>
    <property type="match status" value="1"/>
</dbReference>
<protein>
    <recommendedName>
        <fullName evidence="2">DUF4097 domain-containing protein</fullName>
    </recommendedName>
</protein>
<dbReference type="InterPro" id="IPR025164">
    <property type="entry name" value="Toastrack_DUF4097"/>
</dbReference>
<reference evidence="3 4" key="1">
    <citation type="submission" date="2017-02" db="EMBL/GenBank/DDBJ databases">
        <title>Vagococcus cremeus sp. nov., isolated from the small intestine of a marten, Martes flavigula.</title>
        <authorList>
            <person name="Tak E.J."/>
            <person name="Bae J.-W."/>
        </authorList>
    </citation>
    <scope>NUCLEOTIDE SEQUENCE [LARGE SCALE GENOMIC DNA]</scope>
    <source>
        <strain evidence="3 4">D7T301</strain>
    </source>
</reference>
<feature type="transmembrane region" description="Helical" evidence="1">
    <location>
        <begin position="135"/>
        <end position="153"/>
    </location>
</feature>
<name>A0A1V4DFH2_9ENTE</name>
<accession>A0A1V4DFH2</accession>
<keyword evidence="1" id="KW-0472">Membrane</keyword>
<dbReference type="EMBL" id="MVAB01000001">
    <property type="protein sequence ID" value="OPF87203.1"/>
    <property type="molecule type" value="Genomic_DNA"/>
</dbReference>
<dbReference type="Proteomes" id="UP000189970">
    <property type="component" value="Unassembled WGS sequence"/>
</dbReference>
<dbReference type="RefSeq" id="WP_079345509.1">
    <property type="nucleotide sequence ID" value="NZ_MVAB01000001.1"/>
</dbReference>
<organism evidence="3 4">
    <name type="scientific">Vagococcus martis</name>
    <dbReference type="NCBI Taxonomy" id="1768210"/>
    <lineage>
        <taxon>Bacteria</taxon>
        <taxon>Bacillati</taxon>
        <taxon>Bacillota</taxon>
        <taxon>Bacilli</taxon>
        <taxon>Lactobacillales</taxon>
        <taxon>Enterococcaceae</taxon>
        <taxon>Vagococcus</taxon>
    </lineage>
</organism>
<evidence type="ECO:0000313" key="3">
    <source>
        <dbReference type="EMBL" id="OPF87203.1"/>
    </source>
</evidence>
<feature type="domain" description="DUF4097" evidence="2">
    <location>
        <begin position="217"/>
        <end position="367"/>
    </location>
</feature>
<evidence type="ECO:0000313" key="4">
    <source>
        <dbReference type="Proteomes" id="UP000189970"/>
    </source>
</evidence>
<sequence>MEKIENFFDEMKNLFLEKDMDEFEELKEDMLEHIQVKLEQGEPVEVILTKLGTPKTIVDAFYEDKRLNKAMQYETDIIGIEEVQAVALQGKKDKLYKQVSRLKRVGFVALKVIFVLLIVFSFVCFIWNLIKYDHFSILIALIFGNSLFGLGLLRDINHKSTKRMSFFTLIFVIISFFIIYSIHYKLFFYKGEVVDESIQLNQNSLESLTLTGDFPINLTIEQTSSTYPSIKLKGRMTKDSKEDLKELIDNKEMMIDLGQKTPMSLFTAMGELDVSLSIPKSTEKNLVLDFEDADIQARDIFARHFDIAVKTGDIVLEDIDSQHLRVVSEKADLLVNNFDTPIEVNNEKGKSIIKNGVGNMTVKTQTGFTNLLNINGDKANVVNNSGKLIMTDTSLDEVDITSDNNTLVVENQIGHTRLNIKNGKIILRENEGTLDVVNGQGPVIITQHMPIKGSIKSESGLVKWVQYADEDNKAPGFLVKSGNKNVRNDFKNSADIDKGKPFEIETDTGEIDIIKK</sequence>
<gene>
    <name evidence="3" type="ORF">BW731_02730</name>
</gene>
<comment type="caution">
    <text evidence="3">The sequence shown here is derived from an EMBL/GenBank/DDBJ whole genome shotgun (WGS) entry which is preliminary data.</text>
</comment>
<proteinExistence type="predicted"/>